<dbReference type="GO" id="GO:0032259">
    <property type="term" value="P:methylation"/>
    <property type="evidence" value="ECO:0007669"/>
    <property type="project" value="UniProtKB-KW"/>
</dbReference>
<evidence type="ECO:0000256" key="5">
    <source>
        <dbReference type="ARBA" id="ARBA00022603"/>
    </source>
</evidence>
<evidence type="ECO:0000256" key="7">
    <source>
        <dbReference type="ARBA" id="ARBA00022691"/>
    </source>
</evidence>
<dbReference type="InterPro" id="IPR006700">
    <property type="entry name" value="RsmE"/>
</dbReference>
<protein>
    <recommendedName>
        <fullName evidence="10">Ribosomal RNA small subunit methyltransferase E</fullName>
        <ecNumber evidence="10">2.1.1.193</ecNumber>
    </recommendedName>
</protein>
<dbReference type="CDD" id="cd18084">
    <property type="entry name" value="RsmE-like"/>
    <property type="match status" value="1"/>
</dbReference>
<dbReference type="SUPFAM" id="SSF75217">
    <property type="entry name" value="alpha/beta knot"/>
    <property type="match status" value="1"/>
</dbReference>
<dbReference type="EMBL" id="JAEDAM010000030">
    <property type="protein sequence ID" value="MBS8122009.1"/>
    <property type="molecule type" value="Genomic_DNA"/>
</dbReference>
<evidence type="ECO:0000256" key="9">
    <source>
        <dbReference type="ARBA" id="ARBA00047944"/>
    </source>
</evidence>
<dbReference type="Pfam" id="PF04452">
    <property type="entry name" value="Methyltrans_RNA"/>
    <property type="match status" value="1"/>
</dbReference>
<evidence type="ECO:0000256" key="1">
    <source>
        <dbReference type="ARBA" id="ARBA00004496"/>
    </source>
</evidence>
<dbReference type="PANTHER" id="PTHR30027:SF3">
    <property type="entry name" value="16S RRNA (URACIL(1498)-N(3))-METHYLTRANSFERASE"/>
    <property type="match status" value="1"/>
</dbReference>
<reference evidence="12 13" key="1">
    <citation type="journal article" date="2021" name="Nat. Commun.">
        <title>Reductive evolution and unique predatory mode in the CPR bacterium Vampirococcus lugosii.</title>
        <authorList>
            <person name="Moreira D."/>
            <person name="Zivanovic Y."/>
            <person name="Lopez-Archilla A.I."/>
            <person name="Iniesto M."/>
            <person name="Lopez-Garcia P."/>
        </authorList>
    </citation>
    <scope>NUCLEOTIDE SEQUENCE [LARGE SCALE GENOMIC DNA]</scope>
    <source>
        <strain evidence="12">Chiprana</strain>
    </source>
</reference>
<evidence type="ECO:0000259" key="11">
    <source>
        <dbReference type="Pfam" id="PF04452"/>
    </source>
</evidence>
<comment type="subcellular location">
    <subcellularLocation>
        <location evidence="1 10">Cytoplasm</location>
    </subcellularLocation>
</comment>
<evidence type="ECO:0000256" key="10">
    <source>
        <dbReference type="PIRNR" id="PIRNR015601"/>
    </source>
</evidence>
<evidence type="ECO:0000256" key="2">
    <source>
        <dbReference type="ARBA" id="ARBA00005528"/>
    </source>
</evidence>
<keyword evidence="13" id="KW-1185">Reference proteome</keyword>
<evidence type="ECO:0000256" key="4">
    <source>
        <dbReference type="ARBA" id="ARBA00022552"/>
    </source>
</evidence>
<proteinExistence type="inferred from homology"/>
<dbReference type="InterPro" id="IPR046886">
    <property type="entry name" value="RsmE_MTase_dom"/>
</dbReference>
<accession>A0ABS5QLQ4</accession>
<comment type="similarity">
    <text evidence="2 10">Belongs to the RNA methyltransferase RsmE family.</text>
</comment>
<evidence type="ECO:0000313" key="12">
    <source>
        <dbReference type="EMBL" id="MBS8122009.1"/>
    </source>
</evidence>
<dbReference type="Proteomes" id="UP000680365">
    <property type="component" value="Unassembled WGS sequence"/>
</dbReference>
<dbReference type="PANTHER" id="PTHR30027">
    <property type="entry name" value="RIBOSOMAL RNA SMALL SUBUNIT METHYLTRANSFERASE E"/>
    <property type="match status" value="1"/>
</dbReference>
<gene>
    <name evidence="12" type="ORF">VAMP_63n95</name>
</gene>
<comment type="function">
    <text evidence="8 10">Specifically methylates the N3 position of the uracil ring of uridine 1498 (m3U1498) in 16S rRNA. Acts on the fully assembled 30S ribosomal subunit.</text>
</comment>
<comment type="caution">
    <text evidence="12">The sequence shown here is derived from an EMBL/GenBank/DDBJ whole genome shotgun (WGS) entry which is preliminary data.</text>
</comment>
<feature type="domain" description="Ribosomal RNA small subunit methyltransferase E methyltransferase" evidence="11">
    <location>
        <begin position="91"/>
        <end position="232"/>
    </location>
</feature>
<organism evidence="12 13">
    <name type="scientific">Candidatus Vampirococcus lugosii</name>
    <dbReference type="NCBI Taxonomy" id="2789015"/>
    <lineage>
        <taxon>Bacteria</taxon>
        <taxon>Candidatus Absconditibacteriota</taxon>
        <taxon>Vampirococcus</taxon>
    </lineage>
</organism>
<dbReference type="InterPro" id="IPR029026">
    <property type="entry name" value="tRNA_m1G_MTases_N"/>
</dbReference>
<dbReference type="EC" id="2.1.1.193" evidence="10"/>
<dbReference type="GO" id="GO:0008168">
    <property type="term" value="F:methyltransferase activity"/>
    <property type="evidence" value="ECO:0007669"/>
    <property type="project" value="UniProtKB-KW"/>
</dbReference>
<evidence type="ECO:0000256" key="3">
    <source>
        <dbReference type="ARBA" id="ARBA00022490"/>
    </source>
</evidence>
<dbReference type="InterPro" id="IPR029028">
    <property type="entry name" value="Alpha/beta_knot_MTases"/>
</dbReference>
<dbReference type="NCBIfam" id="TIGR00046">
    <property type="entry name" value="RsmE family RNA methyltransferase"/>
    <property type="match status" value="1"/>
</dbReference>
<keyword evidence="5 10" id="KW-0489">Methyltransferase</keyword>
<keyword evidence="3 10" id="KW-0963">Cytoplasm</keyword>
<evidence type="ECO:0000256" key="6">
    <source>
        <dbReference type="ARBA" id="ARBA00022679"/>
    </source>
</evidence>
<dbReference type="Gene3D" id="3.40.1280.10">
    <property type="match status" value="1"/>
</dbReference>
<name>A0ABS5QLQ4_9BACT</name>
<sequence length="241" mass="27914">MQKFITSFDKKNNYIYIGDLNVVNKIKNVLRAKSGYEFQIHKPFFYGELSNINVYTVILYEIKKDEIIAKITFCQKINILQKKSGYLVPILNNFDKMDLIVQKLTEIGIENIIFWKSSNSQIKNISDKKFEKFKKISIDAVQQSGMFALPKIKKIDNLLDFLEDISLCIFDFGGIDLINIEKSNFDKKNLWGICGPEGGFSNYDYSILEKFNYKKISLGNSVLRAETGIIVSSWILKNFIY</sequence>
<evidence type="ECO:0000256" key="8">
    <source>
        <dbReference type="ARBA" id="ARBA00025699"/>
    </source>
</evidence>
<keyword evidence="6 10" id="KW-0808">Transferase</keyword>
<keyword evidence="4 10" id="KW-0698">rRNA processing</keyword>
<comment type="catalytic activity">
    <reaction evidence="9 10">
        <text>uridine(1498) in 16S rRNA + S-adenosyl-L-methionine = N(3)-methyluridine(1498) in 16S rRNA + S-adenosyl-L-homocysteine + H(+)</text>
        <dbReference type="Rhea" id="RHEA:42920"/>
        <dbReference type="Rhea" id="RHEA-COMP:10283"/>
        <dbReference type="Rhea" id="RHEA-COMP:10284"/>
        <dbReference type="ChEBI" id="CHEBI:15378"/>
        <dbReference type="ChEBI" id="CHEBI:57856"/>
        <dbReference type="ChEBI" id="CHEBI:59789"/>
        <dbReference type="ChEBI" id="CHEBI:65315"/>
        <dbReference type="ChEBI" id="CHEBI:74502"/>
        <dbReference type="EC" id="2.1.1.193"/>
    </reaction>
</comment>
<keyword evidence="7 10" id="KW-0949">S-adenosyl-L-methionine</keyword>
<dbReference type="RefSeq" id="WP_213349060.1">
    <property type="nucleotide sequence ID" value="NZ_JAEDAM010000030.1"/>
</dbReference>
<dbReference type="PIRSF" id="PIRSF015601">
    <property type="entry name" value="MTase_slr0722"/>
    <property type="match status" value="1"/>
</dbReference>
<evidence type="ECO:0000313" key="13">
    <source>
        <dbReference type="Proteomes" id="UP000680365"/>
    </source>
</evidence>